<reference evidence="4 5" key="1">
    <citation type="journal article" date="2019" name="Mol. Ecol. Resour.">
        <title>Improving Illumina assemblies with Hi-C and long reads: an example with the North African dromedary.</title>
        <authorList>
            <person name="Elbers J.P."/>
            <person name="Rogers M.F."/>
            <person name="Perelman P.L."/>
            <person name="Proskuryakova A.A."/>
            <person name="Serdyukova N.A."/>
            <person name="Johnson W.E."/>
            <person name="Horin P."/>
            <person name="Corander J."/>
            <person name="Murphy D."/>
            <person name="Burger P.A."/>
        </authorList>
    </citation>
    <scope>NUCLEOTIDE SEQUENCE [LARGE SCALE GENOMIC DNA]</scope>
    <source>
        <strain evidence="4">Drom800</strain>
        <tissue evidence="4">Blood</tissue>
    </source>
</reference>
<feature type="domain" description="WAP" evidence="3">
    <location>
        <begin position="92"/>
        <end position="137"/>
    </location>
</feature>
<dbReference type="InterPro" id="IPR050514">
    <property type="entry name" value="WAP_four-disulfide_core"/>
</dbReference>
<keyword evidence="1" id="KW-0646">Protease inhibitor</keyword>
<dbReference type="PANTHER" id="PTHR19441">
    <property type="entry name" value="WHEY ACDIC PROTEIN WAP"/>
    <property type="match status" value="1"/>
</dbReference>
<dbReference type="Proteomes" id="UP000299084">
    <property type="component" value="Unassembled WGS sequence"/>
</dbReference>
<dbReference type="Gene3D" id="4.10.75.10">
    <property type="entry name" value="Elafin-like"/>
    <property type="match status" value="3"/>
</dbReference>
<dbReference type="InterPro" id="IPR008197">
    <property type="entry name" value="WAP_dom"/>
</dbReference>
<dbReference type="Pfam" id="PF00095">
    <property type="entry name" value="WAP"/>
    <property type="match status" value="3"/>
</dbReference>
<dbReference type="PANTHER" id="PTHR19441:SF97">
    <property type="entry name" value="WAP FOUR-DISULFIDE CORE DOMAIN PROTEIN 3"/>
    <property type="match status" value="1"/>
</dbReference>
<proteinExistence type="predicted"/>
<protein>
    <submittedName>
        <fullName evidence="4">WAP four-disulfide core domain protein 3</fullName>
    </submittedName>
</protein>
<dbReference type="PROSITE" id="PS51390">
    <property type="entry name" value="WAP"/>
    <property type="match status" value="3"/>
</dbReference>
<evidence type="ECO:0000256" key="1">
    <source>
        <dbReference type="ARBA" id="ARBA00022690"/>
    </source>
</evidence>
<evidence type="ECO:0000259" key="3">
    <source>
        <dbReference type="PROSITE" id="PS51390"/>
    </source>
</evidence>
<dbReference type="GO" id="GO:0004867">
    <property type="term" value="F:serine-type endopeptidase inhibitor activity"/>
    <property type="evidence" value="ECO:0007669"/>
    <property type="project" value="TreeGrafter"/>
</dbReference>
<feature type="transmembrane region" description="Helical" evidence="2">
    <location>
        <begin position="21"/>
        <end position="46"/>
    </location>
</feature>
<keyword evidence="2" id="KW-1133">Transmembrane helix</keyword>
<evidence type="ECO:0000256" key="2">
    <source>
        <dbReference type="SAM" id="Phobius"/>
    </source>
</evidence>
<dbReference type="GO" id="GO:0019731">
    <property type="term" value="P:antibacterial humoral response"/>
    <property type="evidence" value="ECO:0007669"/>
    <property type="project" value="TreeGrafter"/>
</dbReference>
<dbReference type="AlphaFoldDB" id="A0A5N4CVG4"/>
<gene>
    <name evidence="4" type="ORF">Cadr_000021055</name>
</gene>
<comment type="caution">
    <text evidence="4">The sequence shown here is derived from an EMBL/GenBank/DDBJ whole genome shotgun (WGS) entry which is preliminary data.</text>
</comment>
<dbReference type="GO" id="GO:0005615">
    <property type="term" value="C:extracellular space"/>
    <property type="evidence" value="ECO:0007669"/>
    <property type="project" value="TreeGrafter"/>
</dbReference>
<keyword evidence="2" id="KW-0812">Transmembrane</keyword>
<dbReference type="SUPFAM" id="SSF57256">
    <property type="entry name" value="Elafin-like"/>
    <property type="match status" value="3"/>
</dbReference>
<keyword evidence="2" id="KW-0472">Membrane</keyword>
<dbReference type="SMART" id="SM00217">
    <property type="entry name" value="WAP"/>
    <property type="match status" value="3"/>
</dbReference>
<dbReference type="GO" id="GO:0045087">
    <property type="term" value="P:innate immune response"/>
    <property type="evidence" value="ECO:0007669"/>
    <property type="project" value="TreeGrafter"/>
</dbReference>
<sequence>MSVNRIGSDLLMVEKATLISIIIMLSCLFLLKALLALGSLAFWVAAGEHVKEGECPPDKNPCKELCQGDESCPAGQKCCSTGCGRLCQGGIPEGRKGDCPRVAQKQSCVKRCVTDEMCPGVKKCCTFGCSRSCVIPIPKQKLAKPAQFRYLRGGHKGHIKNVFSYLQQKVNRTGFLLSHIRRSPDGGTGAGVVAPQWELGVIGADRSVSIPVPVYPAGRGGDCPNILVGLCIVSCRVDENCQAGEKCCKSGCGRFCVPPVLPPQLALNPNWTIRSDSELEIPGPSLS</sequence>
<name>A0A5N4CVG4_CAMDR</name>
<organism evidence="4 5">
    <name type="scientific">Camelus dromedarius</name>
    <name type="common">Dromedary</name>
    <name type="synonym">Arabian camel</name>
    <dbReference type="NCBI Taxonomy" id="9838"/>
    <lineage>
        <taxon>Eukaryota</taxon>
        <taxon>Metazoa</taxon>
        <taxon>Chordata</taxon>
        <taxon>Craniata</taxon>
        <taxon>Vertebrata</taxon>
        <taxon>Euteleostomi</taxon>
        <taxon>Mammalia</taxon>
        <taxon>Eutheria</taxon>
        <taxon>Laurasiatheria</taxon>
        <taxon>Artiodactyla</taxon>
        <taxon>Tylopoda</taxon>
        <taxon>Camelidae</taxon>
        <taxon>Camelus</taxon>
    </lineage>
</organism>
<dbReference type="EMBL" id="JWIN03000019">
    <property type="protein sequence ID" value="KAB1262795.1"/>
    <property type="molecule type" value="Genomic_DNA"/>
</dbReference>
<evidence type="ECO:0000313" key="4">
    <source>
        <dbReference type="EMBL" id="KAB1262795.1"/>
    </source>
</evidence>
<feature type="domain" description="WAP" evidence="3">
    <location>
        <begin position="216"/>
        <end position="260"/>
    </location>
</feature>
<dbReference type="PRINTS" id="PR00003">
    <property type="entry name" value="4DISULPHCORE"/>
</dbReference>
<dbReference type="PROSITE" id="PS51257">
    <property type="entry name" value="PROKAR_LIPOPROTEIN"/>
    <property type="match status" value="1"/>
</dbReference>
<accession>A0A5N4CVG4</accession>
<keyword evidence="5" id="KW-1185">Reference proteome</keyword>
<dbReference type="InterPro" id="IPR036645">
    <property type="entry name" value="Elafin-like_sf"/>
</dbReference>
<feature type="domain" description="WAP" evidence="3">
    <location>
        <begin position="48"/>
        <end position="91"/>
    </location>
</feature>
<evidence type="ECO:0000313" key="5">
    <source>
        <dbReference type="Proteomes" id="UP000299084"/>
    </source>
</evidence>